<dbReference type="PANTHER" id="PTHR37385:SF2">
    <property type="entry name" value="PROTEIN LPA2"/>
    <property type="match status" value="1"/>
</dbReference>
<dbReference type="EMBL" id="AWUE01015382">
    <property type="protein sequence ID" value="OMO98082.1"/>
    <property type="molecule type" value="Genomic_DNA"/>
</dbReference>
<gene>
    <name evidence="3" type="ORF">COLO4_14153</name>
</gene>
<keyword evidence="2" id="KW-0472">Membrane</keyword>
<feature type="region of interest" description="Disordered" evidence="1">
    <location>
        <begin position="26"/>
        <end position="90"/>
    </location>
</feature>
<evidence type="ECO:0008006" key="5">
    <source>
        <dbReference type="Google" id="ProtNLM"/>
    </source>
</evidence>
<comment type="caution">
    <text evidence="3">The sequence shown here is derived from an EMBL/GenBank/DDBJ whole genome shotgun (WGS) entry which is preliminary data.</text>
</comment>
<keyword evidence="2" id="KW-0812">Transmembrane</keyword>
<dbReference type="InterPro" id="IPR038789">
    <property type="entry name" value="LPA2-like"/>
</dbReference>
<protein>
    <recommendedName>
        <fullName evidence="5">Protein LOW PSII ACCUMULATION 2, chloroplastic</fullName>
    </recommendedName>
</protein>
<keyword evidence="2" id="KW-1133">Transmembrane helix</keyword>
<dbReference type="Proteomes" id="UP000187203">
    <property type="component" value="Unassembled WGS sequence"/>
</dbReference>
<reference evidence="4" key="1">
    <citation type="submission" date="2013-09" db="EMBL/GenBank/DDBJ databases">
        <title>Corchorus olitorius genome sequencing.</title>
        <authorList>
            <person name="Alam M."/>
            <person name="Haque M.S."/>
            <person name="Islam M.S."/>
            <person name="Emdad E.M."/>
            <person name="Islam M.M."/>
            <person name="Ahmed B."/>
            <person name="Halim A."/>
            <person name="Hossen Q.M.M."/>
            <person name="Hossain M.Z."/>
            <person name="Ahmed R."/>
            <person name="Khan M.M."/>
            <person name="Islam R."/>
            <person name="Rashid M.M."/>
            <person name="Khan S.A."/>
            <person name="Rahman M.S."/>
            <person name="Alam M."/>
            <person name="Yahiya A.S."/>
            <person name="Khan M.S."/>
            <person name="Azam M.S."/>
            <person name="Haque T."/>
            <person name="Lashkar M.Z.H."/>
            <person name="Akhand A.I."/>
            <person name="Morshed G."/>
            <person name="Roy S."/>
            <person name="Uddin K.S."/>
            <person name="Rabeya T."/>
            <person name="Hossain A.S."/>
            <person name="Chowdhury A."/>
            <person name="Snigdha A.R."/>
            <person name="Mortoza M.S."/>
            <person name="Matin S.A."/>
            <person name="Hoque S.M.E."/>
            <person name="Islam M.K."/>
            <person name="Roy D.K."/>
            <person name="Haider R."/>
            <person name="Moosa M.M."/>
            <person name="Elias S.M."/>
            <person name="Hasan A.M."/>
            <person name="Jahan S."/>
            <person name="Shafiuddin M."/>
            <person name="Mahmood N."/>
            <person name="Shommy N.S."/>
        </authorList>
    </citation>
    <scope>NUCLEOTIDE SEQUENCE [LARGE SCALE GENOMIC DNA]</scope>
    <source>
        <strain evidence="4">cv. O-4</strain>
    </source>
</reference>
<sequence length="242" mass="26769">MALQIHTPSTFTNGLYHRHVIFPKPKFSIRSQKPTVDTEPTPEPTSSTKKPAAPGQGFGSPSSSSSPPGKSGVSSSSKKKQKGRRERASIIRRSPVEKPAFAVSKEEEAKAEEQRKNESAFLLAWLGLGGIILVQGIVLAASGFLPEEWDKFFVKYLYPVFTPTVLLFLAGTVAYGVLKYLQNESLKDQNAFLVKSIFICERNEGIFLQGMLTILISDLLTQLLVSWALKQLHNIVQYNICN</sequence>
<keyword evidence="4" id="KW-1185">Reference proteome</keyword>
<dbReference type="STRING" id="93759.A0A1R3JT53"/>
<evidence type="ECO:0000313" key="3">
    <source>
        <dbReference type="EMBL" id="OMO98082.1"/>
    </source>
</evidence>
<evidence type="ECO:0000313" key="4">
    <source>
        <dbReference type="Proteomes" id="UP000187203"/>
    </source>
</evidence>
<dbReference type="GO" id="GO:0009507">
    <property type="term" value="C:chloroplast"/>
    <property type="evidence" value="ECO:0007669"/>
    <property type="project" value="TreeGrafter"/>
</dbReference>
<name>A0A1R3JT53_9ROSI</name>
<proteinExistence type="predicted"/>
<dbReference type="OrthoDB" id="568307at2759"/>
<feature type="transmembrane region" description="Helical" evidence="2">
    <location>
        <begin position="156"/>
        <end position="178"/>
    </location>
</feature>
<feature type="compositionally biased region" description="Low complexity" evidence="1">
    <location>
        <begin position="44"/>
        <end position="76"/>
    </location>
</feature>
<accession>A0A1R3JT53</accession>
<dbReference type="PANTHER" id="PTHR37385">
    <property type="entry name" value="PROTEIN LOW PSII ACCUMULATION 2, CHLOROPLASTIC"/>
    <property type="match status" value="1"/>
</dbReference>
<evidence type="ECO:0000256" key="2">
    <source>
        <dbReference type="SAM" id="Phobius"/>
    </source>
</evidence>
<feature type="transmembrane region" description="Helical" evidence="2">
    <location>
        <begin position="120"/>
        <end position="144"/>
    </location>
</feature>
<dbReference type="AlphaFoldDB" id="A0A1R3JT53"/>
<organism evidence="3 4">
    <name type="scientific">Corchorus olitorius</name>
    <dbReference type="NCBI Taxonomy" id="93759"/>
    <lineage>
        <taxon>Eukaryota</taxon>
        <taxon>Viridiplantae</taxon>
        <taxon>Streptophyta</taxon>
        <taxon>Embryophyta</taxon>
        <taxon>Tracheophyta</taxon>
        <taxon>Spermatophyta</taxon>
        <taxon>Magnoliopsida</taxon>
        <taxon>eudicotyledons</taxon>
        <taxon>Gunneridae</taxon>
        <taxon>Pentapetalae</taxon>
        <taxon>rosids</taxon>
        <taxon>malvids</taxon>
        <taxon>Malvales</taxon>
        <taxon>Malvaceae</taxon>
        <taxon>Grewioideae</taxon>
        <taxon>Apeibeae</taxon>
        <taxon>Corchorus</taxon>
    </lineage>
</organism>
<evidence type="ECO:0000256" key="1">
    <source>
        <dbReference type="SAM" id="MobiDB-lite"/>
    </source>
</evidence>